<feature type="transmembrane region" description="Helical" evidence="1">
    <location>
        <begin position="181"/>
        <end position="199"/>
    </location>
</feature>
<keyword evidence="1" id="KW-0472">Membrane</keyword>
<dbReference type="Proteomes" id="UP000192796">
    <property type="component" value="Unassembled WGS sequence"/>
</dbReference>
<dbReference type="PANTHER" id="PTHR35337">
    <property type="entry name" value="SLR1478 PROTEIN"/>
    <property type="match status" value="1"/>
</dbReference>
<feature type="transmembrane region" description="Helical" evidence="1">
    <location>
        <begin position="258"/>
        <end position="281"/>
    </location>
</feature>
<dbReference type="STRING" id="1703345.A3860_32160"/>
<evidence type="ECO:0000313" key="3">
    <source>
        <dbReference type="Proteomes" id="UP000192796"/>
    </source>
</evidence>
<keyword evidence="1" id="KW-1133">Transmembrane helix</keyword>
<reference evidence="2 3" key="1">
    <citation type="submission" date="2016-03" db="EMBL/GenBank/DDBJ databases">
        <title>Niastella vici sp. nov., isolated from farmland soil.</title>
        <authorList>
            <person name="Chen L."/>
            <person name="Wang D."/>
            <person name="Yang S."/>
            <person name="Wang G."/>
        </authorList>
    </citation>
    <scope>NUCLEOTIDE SEQUENCE [LARGE SCALE GENOMIC DNA]</scope>
    <source>
        <strain evidence="2 3">DJ57</strain>
    </source>
</reference>
<dbReference type="EMBL" id="LVYD01000059">
    <property type="protein sequence ID" value="OQP60657.1"/>
    <property type="molecule type" value="Genomic_DNA"/>
</dbReference>
<dbReference type="InterPro" id="IPR002798">
    <property type="entry name" value="SpoIIM-like"/>
</dbReference>
<name>A0A1V9FQU6_9BACT</name>
<evidence type="ECO:0000313" key="2">
    <source>
        <dbReference type="EMBL" id="OQP60657.1"/>
    </source>
</evidence>
<proteinExistence type="predicted"/>
<comment type="caution">
    <text evidence="2">The sequence shown here is derived from an EMBL/GenBank/DDBJ whole genome shotgun (WGS) entry which is preliminary data.</text>
</comment>
<protein>
    <recommendedName>
        <fullName evidence="4">Stage II sporulation protein M</fullName>
    </recommendedName>
</protein>
<dbReference type="PANTHER" id="PTHR35337:SF1">
    <property type="entry name" value="SLR1478 PROTEIN"/>
    <property type="match status" value="1"/>
</dbReference>
<dbReference type="AlphaFoldDB" id="A0A1V9FQU6"/>
<organism evidence="2 3">
    <name type="scientific">Niastella vici</name>
    <dbReference type="NCBI Taxonomy" id="1703345"/>
    <lineage>
        <taxon>Bacteria</taxon>
        <taxon>Pseudomonadati</taxon>
        <taxon>Bacteroidota</taxon>
        <taxon>Chitinophagia</taxon>
        <taxon>Chitinophagales</taxon>
        <taxon>Chitinophagaceae</taxon>
        <taxon>Niastella</taxon>
    </lineage>
</organism>
<feature type="transmembrane region" description="Helical" evidence="1">
    <location>
        <begin position="154"/>
        <end position="174"/>
    </location>
</feature>
<accession>A0A1V9FQU6</accession>
<dbReference type="RefSeq" id="WP_081152398.1">
    <property type="nucleotide sequence ID" value="NZ_LVYD01000059.1"/>
</dbReference>
<sequence length="322" mass="36866">MREGLFIKKNIDKWRKYQYEASTDPDEMAQEFTELVNDLGYSKTFYPHSKVTQYLNDLASRIYLNIYKNKREETSRIGRFFKTELPLTVRKHHREILYAFLIFIGFAIMAAFSAAHDETFVRGVLGDGYVEMTEDNISKGDPFGVYKQSNPASMFAYIALNNIYISFQVFVWGLFLGLGSVYELFINGVMVGSFQYYFFAKNLGWPSVLVIWIHGTLEISAIILSGAAGLIVGNSILFPGSHKRLHSLMHGAKDGLKLMIALVPILLVAAFLEGFVTRYSYSSMPRWVSILILAASFSFIMWYFVWYPIQVQRKTKAEKAVE</sequence>
<evidence type="ECO:0000256" key="1">
    <source>
        <dbReference type="SAM" id="Phobius"/>
    </source>
</evidence>
<keyword evidence="3" id="KW-1185">Reference proteome</keyword>
<dbReference type="Pfam" id="PF01944">
    <property type="entry name" value="SpoIIM"/>
    <property type="match status" value="1"/>
</dbReference>
<feature type="transmembrane region" description="Helical" evidence="1">
    <location>
        <begin position="211"/>
        <end position="237"/>
    </location>
</feature>
<dbReference type="OrthoDB" id="9800053at2"/>
<gene>
    <name evidence="2" type="ORF">A3860_32160</name>
</gene>
<evidence type="ECO:0008006" key="4">
    <source>
        <dbReference type="Google" id="ProtNLM"/>
    </source>
</evidence>
<keyword evidence="1" id="KW-0812">Transmembrane</keyword>
<feature type="transmembrane region" description="Helical" evidence="1">
    <location>
        <begin position="287"/>
        <end position="309"/>
    </location>
</feature>
<feature type="transmembrane region" description="Helical" evidence="1">
    <location>
        <begin position="96"/>
        <end position="115"/>
    </location>
</feature>